<dbReference type="Gene3D" id="3.30.420.150">
    <property type="entry name" value="Exopolyphosphatase. Domain 2"/>
    <property type="match status" value="1"/>
</dbReference>
<dbReference type="GO" id="GO:0000139">
    <property type="term" value="C:Golgi membrane"/>
    <property type="evidence" value="ECO:0007669"/>
    <property type="project" value="UniProtKB-SubCell"/>
</dbReference>
<protein>
    <recommendedName>
        <fullName evidence="5">guanosine-diphosphatase</fullName>
        <ecNumber evidence="5">3.6.1.42</ecNumber>
    </recommendedName>
</protein>
<evidence type="ECO:0000256" key="6">
    <source>
        <dbReference type="PIRSR" id="PIRSR600407-1"/>
    </source>
</evidence>
<dbReference type="STRING" id="1198029.A0A1U7LNC0"/>
<sequence length="467" mass="52863">MLHKFVENAFFISILVTATLTYAETVFSSKPSLCWNYCKKCNDDNSALTLTTAATQTLEEYILVIDAGSRGSRIHVYRFTVCNGIYRLEDEDFDELKPGLSYYNTRPIEAAKSLDPLLEFAIEKVPQELQDRTPIVVKATAGLRSLNKKESDAILDAVRSRLKNEYPFSIAKDGVGILSGEDEAVYGWITANYLLCRLNSKKPHNTVAAFDLGGTSTEIAFELRPGDERPRNGDKNQITKVATKEDVFTLYENSYSSFGHEEARIKIYEKILKDKGNLNLEMVEHPCIPPGQKKKVSLTIDGDTQDYTFVGPHSSEYKICKLIIESVLQKDSNCQYDNCGFNGLWQPKFDQAFPNGDIYLSHEFHDRIHPLGISSSFKLKKLHPYEKLICSGKAGWNKLNDKLVEMLKDDPEYCMVLMYISLLLERGYEIPKNRQVTVAKRVFGIELGWPLAVALLSFQLAVEFPPE</sequence>
<gene>
    <name evidence="8" type="ORF">NEOLI_004555</name>
</gene>
<comment type="function">
    <text evidence="4">After transfer of sugars to endogenous macromolecular acceptors, the enzyme converts nucleoside diphosphates to nucleoside monophosphates which in turn exit the Golgi lumen in a coupled antiporter reaction, allowing entry of additional nucleotide sugar from the cytosol.</text>
</comment>
<organism evidence="8 9">
    <name type="scientific">Neolecta irregularis (strain DAH-3)</name>
    <dbReference type="NCBI Taxonomy" id="1198029"/>
    <lineage>
        <taxon>Eukaryota</taxon>
        <taxon>Fungi</taxon>
        <taxon>Dikarya</taxon>
        <taxon>Ascomycota</taxon>
        <taxon>Taphrinomycotina</taxon>
        <taxon>Neolectales</taxon>
        <taxon>Neolectaceae</taxon>
        <taxon>Neolecta</taxon>
    </lineage>
</organism>
<dbReference type="GO" id="GO:0004382">
    <property type="term" value="F:GDP phosphatase activity"/>
    <property type="evidence" value="ECO:0007669"/>
    <property type="project" value="UniProtKB-EC"/>
</dbReference>
<keyword evidence="9" id="KW-1185">Reference proteome</keyword>
<reference evidence="8 9" key="1">
    <citation type="submission" date="2016-04" db="EMBL/GenBank/DDBJ databases">
        <title>Evolutionary innovation and constraint leading to complex multicellularity in the Ascomycota.</title>
        <authorList>
            <person name="Cisse O."/>
            <person name="Nguyen A."/>
            <person name="Hewitt D.A."/>
            <person name="Jedd G."/>
            <person name="Stajich J.E."/>
        </authorList>
    </citation>
    <scope>NUCLEOTIDE SEQUENCE [LARGE SCALE GENOMIC DNA]</scope>
    <source>
        <strain evidence="8 9">DAH-3</strain>
    </source>
</reference>
<dbReference type="OMA" id="CINEECT"/>
<proteinExistence type="inferred from homology"/>
<evidence type="ECO:0000313" key="9">
    <source>
        <dbReference type="Proteomes" id="UP000186594"/>
    </source>
</evidence>
<evidence type="ECO:0000256" key="2">
    <source>
        <dbReference type="ARBA" id="ARBA00009283"/>
    </source>
</evidence>
<accession>A0A1U7LNC0</accession>
<evidence type="ECO:0000256" key="7">
    <source>
        <dbReference type="SAM" id="SignalP"/>
    </source>
</evidence>
<evidence type="ECO:0000313" key="8">
    <source>
        <dbReference type="EMBL" id="OLL24166.1"/>
    </source>
</evidence>
<dbReference type="OrthoDB" id="6372431at2759"/>
<dbReference type="InterPro" id="IPR000407">
    <property type="entry name" value="GDA1_CD39_NTPase"/>
</dbReference>
<dbReference type="Pfam" id="PF01150">
    <property type="entry name" value="GDA1_CD39"/>
    <property type="match status" value="1"/>
</dbReference>
<dbReference type="GO" id="GO:0006487">
    <property type="term" value="P:protein N-linked glycosylation"/>
    <property type="evidence" value="ECO:0007669"/>
    <property type="project" value="TreeGrafter"/>
</dbReference>
<dbReference type="GO" id="GO:0009134">
    <property type="term" value="P:nucleoside diphosphate catabolic process"/>
    <property type="evidence" value="ECO:0007669"/>
    <property type="project" value="TreeGrafter"/>
</dbReference>
<dbReference type="EC" id="3.6.1.42" evidence="5"/>
<dbReference type="PANTHER" id="PTHR11782:SF83">
    <property type="entry name" value="GUANOSINE-DIPHOSPHATASE"/>
    <property type="match status" value="1"/>
</dbReference>
<dbReference type="GO" id="GO:0045134">
    <property type="term" value="F:UDP phosphatase activity"/>
    <property type="evidence" value="ECO:0007669"/>
    <property type="project" value="TreeGrafter"/>
</dbReference>
<keyword evidence="7" id="KW-0732">Signal</keyword>
<dbReference type="EMBL" id="LXFE01000946">
    <property type="protein sequence ID" value="OLL24166.1"/>
    <property type="molecule type" value="Genomic_DNA"/>
</dbReference>
<comment type="caution">
    <text evidence="8">The sequence shown here is derived from an EMBL/GenBank/DDBJ whole genome shotgun (WGS) entry which is preliminary data.</text>
</comment>
<dbReference type="PANTHER" id="PTHR11782">
    <property type="entry name" value="ADENOSINE/GUANOSINE DIPHOSPHATASE"/>
    <property type="match status" value="1"/>
</dbReference>
<feature type="chain" id="PRO_5013115323" description="guanosine-diphosphatase" evidence="7">
    <location>
        <begin position="24"/>
        <end position="467"/>
    </location>
</feature>
<evidence type="ECO:0000256" key="1">
    <source>
        <dbReference type="ARBA" id="ARBA00004323"/>
    </source>
</evidence>
<dbReference type="AlphaFoldDB" id="A0A1U7LNC0"/>
<feature type="signal peptide" evidence="7">
    <location>
        <begin position="1"/>
        <end position="23"/>
    </location>
</feature>
<dbReference type="Gene3D" id="3.30.420.40">
    <property type="match status" value="1"/>
</dbReference>
<dbReference type="GO" id="GO:0017111">
    <property type="term" value="F:ribonucleoside triphosphate phosphatase activity"/>
    <property type="evidence" value="ECO:0007669"/>
    <property type="project" value="TreeGrafter"/>
</dbReference>
<name>A0A1U7LNC0_NEOID</name>
<evidence type="ECO:0000256" key="4">
    <source>
        <dbReference type="ARBA" id="ARBA00037742"/>
    </source>
</evidence>
<evidence type="ECO:0000256" key="3">
    <source>
        <dbReference type="ARBA" id="ARBA00022801"/>
    </source>
</evidence>
<evidence type="ECO:0000256" key="5">
    <source>
        <dbReference type="ARBA" id="ARBA00038903"/>
    </source>
</evidence>
<comment type="subcellular location">
    <subcellularLocation>
        <location evidence="1">Golgi apparatus membrane</location>
        <topology evidence="1">Single-pass type II membrane protein</topology>
    </subcellularLocation>
</comment>
<keyword evidence="3" id="KW-0378">Hydrolase</keyword>
<feature type="active site" description="Proton acceptor" evidence="6">
    <location>
        <position position="183"/>
    </location>
</feature>
<dbReference type="Proteomes" id="UP000186594">
    <property type="component" value="Unassembled WGS sequence"/>
</dbReference>
<comment type="similarity">
    <text evidence="2">Belongs to the GDA1/CD39 NTPase family.</text>
</comment>